<feature type="compositionally biased region" description="Polar residues" evidence="6">
    <location>
        <begin position="1"/>
        <end position="11"/>
    </location>
</feature>
<feature type="transmembrane region" description="Helical" evidence="7">
    <location>
        <begin position="94"/>
        <end position="115"/>
    </location>
</feature>
<dbReference type="NCBIfam" id="NF037997">
    <property type="entry name" value="Na_Pi_symport"/>
    <property type="match status" value="2"/>
</dbReference>
<keyword evidence="9" id="KW-1185">Reference proteome</keyword>
<dbReference type="PANTHER" id="PTHR10010">
    <property type="entry name" value="SOLUTE CARRIER FAMILY 34 SODIUM PHOSPHATE , MEMBER 2-RELATED"/>
    <property type="match status" value="1"/>
</dbReference>
<dbReference type="AlphaFoldDB" id="A0A928ZZR0"/>
<dbReference type="GO" id="GO:0044341">
    <property type="term" value="P:sodium-dependent phosphate transport"/>
    <property type="evidence" value="ECO:0007669"/>
    <property type="project" value="InterPro"/>
</dbReference>
<feature type="transmembrane region" description="Helical" evidence="7">
    <location>
        <begin position="121"/>
        <end position="144"/>
    </location>
</feature>
<dbReference type="InterPro" id="IPR003841">
    <property type="entry name" value="Na/Pi_transpt"/>
</dbReference>
<dbReference type="EMBL" id="JADEXP010000447">
    <property type="protein sequence ID" value="MBE9070502.1"/>
    <property type="molecule type" value="Genomic_DNA"/>
</dbReference>
<feature type="compositionally biased region" description="Polar residues" evidence="6">
    <location>
        <begin position="27"/>
        <end position="51"/>
    </location>
</feature>
<feature type="transmembrane region" description="Helical" evidence="7">
    <location>
        <begin position="398"/>
        <end position="422"/>
    </location>
</feature>
<comment type="caution">
    <text evidence="8">The sequence shown here is derived from an EMBL/GenBank/DDBJ whole genome shotgun (WGS) entry which is preliminary data.</text>
</comment>
<feature type="transmembrane region" description="Helical" evidence="7">
    <location>
        <begin position="355"/>
        <end position="377"/>
    </location>
</feature>
<dbReference type="Proteomes" id="UP000615026">
    <property type="component" value="Unassembled WGS sequence"/>
</dbReference>
<evidence type="ECO:0000313" key="9">
    <source>
        <dbReference type="Proteomes" id="UP000615026"/>
    </source>
</evidence>
<keyword evidence="2" id="KW-1003">Cell membrane</keyword>
<dbReference type="PANTHER" id="PTHR10010:SF46">
    <property type="entry name" value="SODIUM-DEPENDENT PHOSPHATE TRANSPORT PROTEIN 2B"/>
    <property type="match status" value="1"/>
</dbReference>
<protein>
    <submittedName>
        <fullName evidence="8">Na/Pi symporter</fullName>
    </submittedName>
</protein>
<reference evidence="8" key="1">
    <citation type="submission" date="2020-10" db="EMBL/GenBank/DDBJ databases">
        <authorList>
            <person name="Castelo-Branco R."/>
            <person name="Eusebio N."/>
            <person name="Adriana R."/>
            <person name="Vieira A."/>
            <person name="Brugerolle De Fraissinette N."/>
            <person name="Rezende De Castro R."/>
            <person name="Schneider M.P."/>
            <person name="Vasconcelos V."/>
            <person name="Leao P.N."/>
        </authorList>
    </citation>
    <scope>NUCLEOTIDE SEQUENCE</scope>
    <source>
        <strain evidence="8">LEGE 11479</strain>
    </source>
</reference>
<feature type="transmembrane region" description="Helical" evidence="7">
    <location>
        <begin position="180"/>
        <end position="199"/>
    </location>
</feature>
<feature type="region of interest" description="Disordered" evidence="6">
    <location>
        <begin position="1"/>
        <end position="51"/>
    </location>
</feature>
<dbReference type="RefSeq" id="WP_193996364.1">
    <property type="nucleotide sequence ID" value="NZ_JADEXP010000447.1"/>
</dbReference>
<evidence type="ECO:0000256" key="7">
    <source>
        <dbReference type="SAM" id="Phobius"/>
    </source>
</evidence>
<evidence type="ECO:0000256" key="4">
    <source>
        <dbReference type="ARBA" id="ARBA00022989"/>
    </source>
</evidence>
<dbReference type="Pfam" id="PF02690">
    <property type="entry name" value="Na_Pi_cotrans"/>
    <property type="match status" value="2"/>
</dbReference>
<keyword evidence="5 7" id="KW-0472">Membrane</keyword>
<proteinExistence type="predicted"/>
<accession>A0A928ZZR0</accession>
<evidence type="ECO:0000256" key="3">
    <source>
        <dbReference type="ARBA" id="ARBA00022692"/>
    </source>
</evidence>
<feature type="transmembrane region" description="Helical" evidence="7">
    <location>
        <begin position="329"/>
        <end position="349"/>
    </location>
</feature>
<organism evidence="8 9">
    <name type="scientific">Leptolyngbya cf. ectocarpi LEGE 11479</name>
    <dbReference type="NCBI Taxonomy" id="1828722"/>
    <lineage>
        <taxon>Bacteria</taxon>
        <taxon>Bacillati</taxon>
        <taxon>Cyanobacteriota</taxon>
        <taxon>Cyanophyceae</taxon>
        <taxon>Leptolyngbyales</taxon>
        <taxon>Leptolyngbyaceae</taxon>
        <taxon>Leptolyngbya group</taxon>
        <taxon>Leptolyngbya</taxon>
    </lineage>
</organism>
<dbReference type="GO" id="GO:0005436">
    <property type="term" value="F:sodium:phosphate symporter activity"/>
    <property type="evidence" value="ECO:0007669"/>
    <property type="project" value="InterPro"/>
</dbReference>
<gene>
    <name evidence="8" type="ORF">IQ260_28055</name>
</gene>
<sequence>MVTPSSQSDSNPVVDADPTDAAIASPAPQTDSPDNSPAESPTPDQTAAQPVQTPSLGQSWLYAGGVLFAIYGLFASIDLLNIGFQSILGPQVQGLLTLAANPWLGLLLGILATALVQSSSIVTALLVALVAGGLPITTAIPIVMGANLGTTITNTLVSLGYLSNDDDFERGFAAATIHDCFNLLALVIFFPLELLWHPLEHLSQWLLNQNINVALMPDSFVSPIDWLIQPTRWLIAYGVNHLAGPWDSLLLFSSSVGGLMLSVTMLGWLLKRWLNAPAQTAIYWGIGHGSRLGGLAAGAATTALLQSSSMTTSLTVPLAGTGMVTLEDIYPFILGANIGTCITALLATLSLNSPVAQQLALVHLSYNLLAVVLIYGLPGLRKIPITMAQKLAATTLRFRLVAVAYVVGLFFAVPLLALWLSFTWMT</sequence>
<keyword evidence="3 7" id="KW-0812">Transmembrane</keyword>
<name>A0A928ZZR0_LEPEC</name>
<comment type="subcellular location">
    <subcellularLocation>
        <location evidence="1">Cell membrane</location>
        <topology evidence="1">Multi-pass membrane protein</topology>
    </subcellularLocation>
</comment>
<evidence type="ECO:0000313" key="8">
    <source>
        <dbReference type="EMBL" id="MBE9070502.1"/>
    </source>
</evidence>
<evidence type="ECO:0000256" key="6">
    <source>
        <dbReference type="SAM" id="MobiDB-lite"/>
    </source>
</evidence>
<feature type="transmembrane region" description="Helical" evidence="7">
    <location>
        <begin position="249"/>
        <end position="270"/>
    </location>
</feature>
<evidence type="ECO:0000256" key="1">
    <source>
        <dbReference type="ARBA" id="ARBA00004651"/>
    </source>
</evidence>
<dbReference type="GO" id="GO:0005886">
    <property type="term" value="C:plasma membrane"/>
    <property type="evidence" value="ECO:0007669"/>
    <property type="project" value="UniProtKB-SubCell"/>
</dbReference>
<evidence type="ECO:0000256" key="5">
    <source>
        <dbReference type="ARBA" id="ARBA00023136"/>
    </source>
</evidence>
<keyword evidence="4 7" id="KW-1133">Transmembrane helix</keyword>
<evidence type="ECO:0000256" key="2">
    <source>
        <dbReference type="ARBA" id="ARBA00022475"/>
    </source>
</evidence>
<feature type="transmembrane region" description="Helical" evidence="7">
    <location>
        <begin position="60"/>
        <end position="82"/>
    </location>
</feature>